<dbReference type="Pfam" id="PF00701">
    <property type="entry name" value="DHDPS"/>
    <property type="match status" value="1"/>
</dbReference>
<name>A0A6S7D2E1_9BURK</name>
<feature type="active site" description="Schiff-base intermediate with substrate" evidence="4">
    <location>
        <position position="167"/>
    </location>
</feature>
<evidence type="ECO:0000256" key="1">
    <source>
        <dbReference type="ARBA" id="ARBA00007592"/>
    </source>
</evidence>
<sequence>MNRNDINWTGYIPAITTPFKRNGDLDWAALPRQLEWYVQERMHGVILAGTSGEWFSMNEAERALLFQESSRAINGRITVLGGCNAYTAAEAILHARAAQRAGLDGIILTPPPYIVPSRRELVQFYQDVSDATDIPICIYNWPRGCVVDMDVDLLDELADIDHVVAVKNSTPDFGMFLKGAYQLGHKVRYFNMPTSALGADLSALGVADGLMGAGGVLGSDHPDFWRCIAAGDKTRAVQLGERDRVIMGAWFNKDFAGNFGSAQAILKTALRLRGVPAGYVRRPLLELTEAEAGQVRATLEELGIATVPLEQS</sequence>
<keyword evidence="2 3" id="KW-0456">Lyase</keyword>
<dbReference type="InterPro" id="IPR013785">
    <property type="entry name" value="Aldolase_TIM"/>
</dbReference>
<evidence type="ECO:0000256" key="2">
    <source>
        <dbReference type="ARBA" id="ARBA00023239"/>
    </source>
</evidence>
<evidence type="ECO:0000256" key="4">
    <source>
        <dbReference type="PIRSR" id="PIRSR001365-1"/>
    </source>
</evidence>
<evidence type="ECO:0000256" key="3">
    <source>
        <dbReference type="PIRNR" id="PIRNR001365"/>
    </source>
</evidence>
<evidence type="ECO:0000313" key="5">
    <source>
        <dbReference type="EMBL" id="CAB3875567.1"/>
    </source>
</evidence>
<dbReference type="Gene3D" id="3.20.20.70">
    <property type="entry name" value="Aldolase class I"/>
    <property type="match status" value="1"/>
</dbReference>
<dbReference type="PANTHER" id="PTHR12128">
    <property type="entry name" value="DIHYDRODIPICOLINATE SYNTHASE"/>
    <property type="match status" value="1"/>
</dbReference>
<keyword evidence="6" id="KW-1185">Reference proteome</keyword>
<dbReference type="Proteomes" id="UP000494117">
    <property type="component" value="Unassembled WGS sequence"/>
</dbReference>
<reference evidence="5 6" key="1">
    <citation type="submission" date="2020-04" db="EMBL/GenBank/DDBJ databases">
        <authorList>
            <person name="De Canck E."/>
        </authorList>
    </citation>
    <scope>NUCLEOTIDE SEQUENCE [LARGE SCALE GENOMIC DNA]</scope>
    <source>
        <strain evidence="5 6">LMG 26858</strain>
    </source>
</reference>
<protein>
    <submittedName>
        <fullName evidence="5">Putative DapA-like lyase</fullName>
        <ecNumber evidence="5">4.-.-.-</ecNumber>
    </submittedName>
</protein>
<dbReference type="EMBL" id="CADILG010000020">
    <property type="protein sequence ID" value="CAB3875567.1"/>
    <property type="molecule type" value="Genomic_DNA"/>
</dbReference>
<proteinExistence type="inferred from homology"/>
<gene>
    <name evidence="5" type="primary">dapAL</name>
    <name evidence="5" type="ORF">LMG26858_02955</name>
</gene>
<accession>A0A6S7D2E1</accession>
<dbReference type="PANTHER" id="PTHR12128:SF66">
    <property type="entry name" value="4-HYDROXY-2-OXOGLUTARATE ALDOLASE, MITOCHONDRIAL"/>
    <property type="match status" value="1"/>
</dbReference>
<dbReference type="PRINTS" id="PR00146">
    <property type="entry name" value="DHPICSNTHASE"/>
</dbReference>
<dbReference type="InterPro" id="IPR002220">
    <property type="entry name" value="DapA-like"/>
</dbReference>
<dbReference type="PIRSF" id="PIRSF001365">
    <property type="entry name" value="DHDPS"/>
    <property type="match status" value="1"/>
</dbReference>
<dbReference type="AlphaFoldDB" id="A0A6S7D2E1"/>
<evidence type="ECO:0000313" key="6">
    <source>
        <dbReference type="Proteomes" id="UP000494117"/>
    </source>
</evidence>
<dbReference type="CDD" id="cd00408">
    <property type="entry name" value="DHDPS-like"/>
    <property type="match status" value="1"/>
</dbReference>
<organism evidence="5 6">
    <name type="scientific">Achromobacter anxifer</name>
    <dbReference type="NCBI Taxonomy" id="1287737"/>
    <lineage>
        <taxon>Bacteria</taxon>
        <taxon>Pseudomonadati</taxon>
        <taxon>Pseudomonadota</taxon>
        <taxon>Betaproteobacteria</taxon>
        <taxon>Burkholderiales</taxon>
        <taxon>Alcaligenaceae</taxon>
        <taxon>Achromobacter</taxon>
    </lineage>
</organism>
<dbReference type="EC" id="4.-.-.-" evidence="5"/>
<dbReference type="SMART" id="SM01130">
    <property type="entry name" value="DHDPS"/>
    <property type="match status" value="1"/>
</dbReference>
<feature type="active site" description="Proton donor/acceptor" evidence="4">
    <location>
        <position position="139"/>
    </location>
</feature>
<dbReference type="GO" id="GO:0008840">
    <property type="term" value="F:4-hydroxy-tetrahydrodipicolinate synthase activity"/>
    <property type="evidence" value="ECO:0007669"/>
    <property type="project" value="TreeGrafter"/>
</dbReference>
<comment type="similarity">
    <text evidence="1 3">Belongs to the DapA family.</text>
</comment>
<dbReference type="RefSeq" id="WP_175207787.1">
    <property type="nucleotide sequence ID" value="NZ_CADILG010000020.1"/>
</dbReference>
<dbReference type="SUPFAM" id="SSF51569">
    <property type="entry name" value="Aldolase"/>
    <property type="match status" value="1"/>
</dbReference>